<dbReference type="KEGG" id="slk:SLUN_14940"/>
<proteinExistence type="predicted"/>
<dbReference type="Proteomes" id="UP000244201">
    <property type="component" value="Chromosome"/>
</dbReference>
<organism evidence="3 4">
    <name type="scientific">Streptomyces lunaelactis</name>
    <dbReference type="NCBI Taxonomy" id="1535768"/>
    <lineage>
        <taxon>Bacteria</taxon>
        <taxon>Bacillati</taxon>
        <taxon>Actinomycetota</taxon>
        <taxon>Actinomycetes</taxon>
        <taxon>Kitasatosporales</taxon>
        <taxon>Streptomycetaceae</taxon>
        <taxon>Streptomyces</taxon>
    </lineage>
</organism>
<dbReference type="RefSeq" id="WP_108148961.1">
    <property type="nucleotide sequence ID" value="NZ_CP026304.1"/>
</dbReference>
<dbReference type="EMBL" id="CP026304">
    <property type="protein sequence ID" value="AVZ73283.1"/>
    <property type="molecule type" value="Genomic_DNA"/>
</dbReference>
<feature type="compositionally biased region" description="Basic and acidic residues" evidence="1">
    <location>
        <begin position="98"/>
        <end position="111"/>
    </location>
</feature>
<feature type="transmembrane region" description="Helical" evidence="2">
    <location>
        <begin position="33"/>
        <end position="53"/>
    </location>
</feature>
<keyword evidence="2" id="KW-1133">Transmembrane helix</keyword>
<evidence type="ECO:0000256" key="2">
    <source>
        <dbReference type="SAM" id="Phobius"/>
    </source>
</evidence>
<dbReference type="OrthoDB" id="4338087at2"/>
<evidence type="ECO:0000313" key="3">
    <source>
        <dbReference type="EMBL" id="AVZ73283.1"/>
    </source>
</evidence>
<name>A0A2R4T2B1_9ACTN</name>
<dbReference type="GeneID" id="55656564"/>
<feature type="transmembrane region" description="Helical" evidence="2">
    <location>
        <begin position="9"/>
        <end position="27"/>
    </location>
</feature>
<gene>
    <name evidence="3" type="ORF">SLUN_14940</name>
</gene>
<keyword evidence="2" id="KW-0472">Membrane</keyword>
<protein>
    <submittedName>
        <fullName evidence="3">Uncharacterized protein</fullName>
    </submittedName>
</protein>
<evidence type="ECO:0000256" key="1">
    <source>
        <dbReference type="SAM" id="MobiDB-lite"/>
    </source>
</evidence>
<keyword evidence="4" id="KW-1185">Reference proteome</keyword>
<evidence type="ECO:0000313" key="4">
    <source>
        <dbReference type="Proteomes" id="UP000244201"/>
    </source>
</evidence>
<sequence>MPRPTAAQLAYGSATVVCSTLALLLLTRTTNGFAVAAIGVAAMSFGLLVAVALPMSRTVRGARKAAHTVRTNRASAGIPAAASADGLTTRVPTPRAHVGAEARVGEHSLRR</sequence>
<accession>A0A2R4T2B1</accession>
<keyword evidence="2" id="KW-0812">Transmembrane</keyword>
<reference evidence="3 4" key="1">
    <citation type="submission" date="2018-01" db="EMBL/GenBank/DDBJ databases">
        <title>Complete genome sequence of Streptomyces lunaelactis MM109T, a Ferroverdin A producer isolated from cave moonmilk deposits.</title>
        <authorList>
            <person name="Naome A."/>
            <person name="Martinet L."/>
            <person name="Maciejewska M."/>
            <person name="Anderssen S."/>
            <person name="Adam D."/>
            <person name="Tenconi E."/>
            <person name="Deflandre B."/>
            <person name="Arguelles-Arias A."/>
            <person name="Calusinska M."/>
            <person name="Copieters W."/>
            <person name="Karim L."/>
            <person name="Hanikenne M."/>
            <person name="Baurain D."/>
            <person name="van Wezel G."/>
            <person name="Smargiasso N."/>
            <person name="de Pauw E."/>
            <person name="Delfosse P."/>
            <person name="Rigali S."/>
        </authorList>
    </citation>
    <scope>NUCLEOTIDE SEQUENCE [LARGE SCALE GENOMIC DNA]</scope>
    <source>
        <strain evidence="3 4">MM109</strain>
    </source>
</reference>
<dbReference type="AlphaFoldDB" id="A0A2R4T2B1"/>
<feature type="region of interest" description="Disordered" evidence="1">
    <location>
        <begin position="83"/>
        <end position="111"/>
    </location>
</feature>